<evidence type="ECO:0000256" key="6">
    <source>
        <dbReference type="SAM" id="Coils"/>
    </source>
</evidence>
<keyword evidence="4 8" id="KW-1133">Transmembrane helix</keyword>
<dbReference type="InterPro" id="IPR050930">
    <property type="entry name" value="MFS_Vesicular_Transporter"/>
</dbReference>
<organism evidence="9 10">
    <name type="scientific">Parthenolecanium corni</name>
    <dbReference type="NCBI Taxonomy" id="536013"/>
    <lineage>
        <taxon>Eukaryota</taxon>
        <taxon>Metazoa</taxon>
        <taxon>Ecdysozoa</taxon>
        <taxon>Arthropoda</taxon>
        <taxon>Hexapoda</taxon>
        <taxon>Insecta</taxon>
        <taxon>Pterygota</taxon>
        <taxon>Neoptera</taxon>
        <taxon>Paraneoptera</taxon>
        <taxon>Hemiptera</taxon>
        <taxon>Sternorrhyncha</taxon>
        <taxon>Coccoidea</taxon>
        <taxon>Coccidae</taxon>
        <taxon>Parthenolecanium</taxon>
    </lineage>
</organism>
<feature type="transmembrane region" description="Helical" evidence="8">
    <location>
        <begin position="537"/>
        <end position="556"/>
    </location>
</feature>
<dbReference type="Pfam" id="PF07690">
    <property type="entry name" value="MFS_1"/>
    <property type="match status" value="1"/>
</dbReference>
<evidence type="ECO:0000256" key="1">
    <source>
        <dbReference type="ARBA" id="ARBA00004141"/>
    </source>
</evidence>
<gene>
    <name evidence="9" type="ORF">V9T40_001516</name>
</gene>
<feature type="transmembrane region" description="Helical" evidence="8">
    <location>
        <begin position="594"/>
        <end position="619"/>
    </location>
</feature>
<evidence type="ECO:0008006" key="11">
    <source>
        <dbReference type="Google" id="ProtNLM"/>
    </source>
</evidence>
<feature type="region of interest" description="Disordered" evidence="7">
    <location>
        <begin position="131"/>
        <end position="172"/>
    </location>
</feature>
<dbReference type="EMBL" id="JBBCAQ010000019">
    <property type="protein sequence ID" value="KAK7595083.1"/>
    <property type="molecule type" value="Genomic_DNA"/>
</dbReference>
<dbReference type="InterPro" id="IPR011701">
    <property type="entry name" value="MFS"/>
</dbReference>
<keyword evidence="2" id="KW-0813">Transport</keyword>
<feature type="coiled-coil region" evidence="6">
    <location>
        <begin position="457"/>
        <end position="501"/>
    </location>
</feature>
<keyword evidence="10" id="KW-1185">Reference proteome</keyword>
<dbReference type="AlphaFoldDB" id="A0AAN9TYC1"/>
<dbReference type="InterPro" id="IPR036259">
    <property type="entry name" value="MFS_trans_sf"/>
</dbReference>
<keyword evidence="6" id="KW-0175">Coiled coil</keyword>
<feature type="transmembrane region" description="Helical" evidence="8">
    <location>
        <begin position="625"/>
        <end position="649"/>
    </location>
</feature>
<proteinExistence type="predicted"/>
<dbReference type="PANTHER" id="PTHR23506">
    <property type="entry name" value="GH10249P"/>
    <property type="match status" value="1"/>
</dbReference>
<evidence type="ECO:0000256" key="5">
    <source>
        <dbReference type="ARBA" id="ARBA00023136"/>
    </source>
</evidence>
<protein>
    <recommendedName>
        <fullName evidence="11">Major facilitator superfamily (MFS) profile domain-containing protein</fullName>
    </recommendedName>
</protein>
<dbReference type="Gene3D" id="1.20.1250.20">
    <property type="entry name" value="MFS general substrate transporter like domains"/>
    <property type="match status" value="1"/>
</dbReference>
<evidence type="ECO:0000313" key="10">
    <source>
        <dbReference type="Proteomes" id="UP001367676"/>
    </source>
</evidence>
<dbReference type="GO" id="GO:0016020">
    <property type="term" value="C:membrane"/>
    <property type="evidence" value="ECO:0007669"/>
    <property type="project" value="UniProtKB-SubCell"/>
</dbReference>
<sequence>MSNESNKDPNREAKTKIKIPSNFRQFIKPNFPELLPQANLTDEEIEKNTETKFYHKSISELKKIIEQYEEEERRAFEAEKEITSHLKNATDMFNTSKTYTDRIRTRLIILNELRCRKIHIEYERLIEERAMSENKSIESSSKKSNKRNRKRCSSSSSTSSESDESEENRWKKDQIEKKRDLRIQLNSKIESKAMEHEEMVDDNLEIISIIKNPSESLFIAPPISSHIPISEKAIDTLRKIGRGIVIWMKLDASNQRTKLCHINLDFPYNCIGSQAIEWLSPKEERKLESCITFPVVKVGKKTFNLNQADKEISGNLINPRGIEKILFKGYAITEESRPPHFSPDRVQLEPTEEKEFLYYPNQNLPDDPEINYRVQEDDEAEFDFLDFMDRKSEKGETSNELESSTESVDTVKSKDSLEYLMSHENLESFSATTLILAEKLIKSKFRFFNKMELIEELNRKSAEKNRVDKHIELLEARIQLLVEARKKRAEIEEDLKEISESIFLVDRENIAEMDLMILLQKLRVNEEKLEEKLKNKWLLSVVGVILTGLPLLLYPYCSTFTMLLIPSAIMGVGAGLVDIALMPEIAHLVDIRHTAVYGNAFAIEDIAVCLGLTLGPLLGSFSYNIFGFSWIMVGGCVVCLVYVPLVYLLRNPPVTNKDAMALTGPPATKTLIQSANDRENNK</sequence>
<keyword evidence="5 8" id="KW-0472">Membrane</keyword>
<feature type="compositionally biased region" description="Basic residues" evidence="7">
    <location>
        <begin position="143"/>
        <end position="152"/>
    </location>
</feature>
<name>A0AAN9TYC1_9HEMI</name>
<evidence type="ECO:0000256" key="2">
    <source>
        <dbReference type="ARBA" id="ARBA00022448"/>
    </source>
</evidence>
<dbReference type="SUPFAM" id="SSF103473">
    <property type="entry name" value="MFS general substrate transporter"/>
    <property type="match status" value="1"/>
</dbReference>
<evidence type="ECO:0000256" key="3">
    <source>
        <dbReference type="ARBA" id="ARBA00022692"/>
    </source>
</evidence>
<dbReference type="Proteomes" id="UP001367676">
    <property type="component" value="Unassembled WGS sequence"/>
</dbReference>
<evidence type="ECO:0000313" key="9">
    <source>
        <dbReference type="EMBL" id="KAK7595083.1"/>
    </source>
</evidence>
<evidence type="ECO:0000256" key="8">
    <source>
        <dbReference type="SAM" id="Phobius"/>
    </source>
</evidence>
<comment type="caution">
    <text evidence="9">The sequence shown here is derived from an EMBL/GenBank/DDBJ whole genome shotgun (WGS) entry which is preliminary data.</text>
</comment>
<reference evidence="9 10" key="1">
    <citation type="submission" date="2024-03" db="EMBL/GenBank/DDBJ databases">
        <title>Adaptation during the transition from Ophiocordyceps entomopathogen to insect associate is accompanied by gene loss and intensified selection.</title>
        <authorList>
            <person name="Ward C.M."/>
            <person name="Onetto C.A."/>
            <person name="Borneman A.R."/>
        </authorList>
    </citation>
    <scope>NUCLEOTIDE SEQUENCE [LARGE SCALE GENOMIC DNA]</scope>
    <source>
        <strain evidence="9">AWRI1</strain>
        <tissue evidence="9">Single Adult Female</tissue>
    </source>
</reference>
<feature type="coiled-coil region" evidence="6">
    <location>
        <begin position="54"/>
        <end position="88"/>
    </location>
</feature>
<dbReference type="PANTHER" id="PTHR23506:SF23">
    <property type="entry name" value="GH10249P"/>
    <property type="match status" value="1"/>
</dbReference>
<feature type="transmembrane region" description="Helical" evidence="8">
    <location>
        <begin position="562"/>
        <end position="582"/>
    </location>
</feature>
<accession>A0AAN9TYC1</accession>
<evidence type="ECO:0000256" key="4">
    <source>
        <dbReference type="ARBA" id="ARBA00022989"/>
    </source>
</evidence>
<dbReference type="GO" id="GO:0022857">
    <property type="term" value="F:transmembrane transporter activity"/>
    <property type="evidence" value="ECO:0007669"/>
    <property type="project" value="InterPro"/>
</dbReference>
<comment type="subcellular location">
    <subcellularLocation>
        <location evidence="1">Membrane</location>
        <topology evidence="1">Multi-pass membrane protein</topology>
    </subcellularLocation>
</comment>
<evidence type="ECO:0000256" key="7">
    <source>
        <dbReference type="SAM" id="MobiDB-lite"/>
    </source>
</evidence>
<keyword evidence="3 8" id="KW-0812">Transmembrane</keyword>